<name>A0ABV7TZI5_9RHOB</name>
<dbReference type="EMBL" id="JBHRXY010000001">
    <property type="protein sequence ID" value="MFC3628215.1"/>
    <property type="molecule type" value="Genomic_DNA"/>
</dbReference>
<gene>
    <name evidence="1" type="ORF">ACFOM8_02010</name>
</gene>
<reference evidence="2" key="1">
    <citation type="journal article" date="2019" name="Int. J. Syst. Evol. Microbiol.">
        <title>The Global Catalogue of Microorganisms (GCM) 10K type strain sequencing project: providing services to taxonomists for standard genome sequencing and annotation.</title>
        <authorList>
            <consortium name="The Broad Institute Genomics Platform"/>
            <consortium name="The Broad Institute Genome Sequencing Center for Infectious Disease"/>
            <person name="Wu L."/>
            <person name="Ma J."/>
        </authorList>
    </citation>
    <scope>NUCLEOTIDE SEQUENCE [LARGE SCALE GENOMIC DNA]</scope>
    <source>
        <strain evidence="2">KCTC 42473</strain>
    </source>
</reference>
<dbReference type="Proteomes" id="UP001595539">
    <property type="component" value="Unassembled WGS sequence"/>
</dbReference>
<organism evidence="1 2">
    <name type="scientific">Paracoccus angustae</name>
    <dbReference type="NCBI Taxonomy" id="1671480"/>
    <lineage>
        <taxon>Bacteria</taxon>
        <taxon>Pseudomonadati</taxon>
        <taxon>Pseudomonadota</taxon>
        <taxon>Alphaproteobacteria</taxon>
        <taxon>Rhodobacterales</taxon>
        <taxon>Paracoccaceae</taxon>
        <taxon>Paracoccus</taxon>
    </lineage>
</organism>
<sequence length="82" mass="8771">MADVLAFRDGALPGEPDQGVIEEIERLLEEAKSGDLRAFAYATVRPNSLGSGWAGAAGTRNDVGMAISLLAYRYPQAVMDQE</sequence>
<dbReference type="RefSeq" id="WP_377758820.1">
    <property type="nucleotide sequence ID" value="NZ_JBHRXY010000001.1"/>
</dbReference>
<evidence type="ECO:0000313" key="2">
    <source>
        <dbReference type="Proteomes" id="UP001595539"/>
    </source>
</evidence>
<accession>A0ABV7TZI5</accession>
<proteinExistence type="predicted"/>
<protein>
    <submittedName>
        <fullName evidence="1">Uncharacterized protein</fullName>
    </submittedName>
</protein>
<evidence type="ECO:0000313" key="1">
    <source>
        <dbReference type="EMBL" id="MFC3628215.1"/>
    </source>
</evidence>
<keyword evidence="2" id="KW-1185">Reference proteome</keyword>
<comment type="caution">
    <text evidence="1">The sequence shown here is derived from an EMBL/GenBank/DDBJ whole genome shotgun (WGS) entry which is preliminary data.</text>
</comment>